<dbReference type="KEGG" id="psh:Psest_4413"/>
<accession>L0GSA0</accession>
<name>L0GSA0_STUST</name>
<evidence type="ECO:0000313" key="1">
    <source>
        <dbReference type="EMBL" id="AGA88876.1"/>
    </source>
</evidence>
<geneLocation type="plasmid" evidence="1 2">
    <name>pPSEST03</name>
</geneLocation>
<evidence type="ECO:0000313" key="2">
    <source>
        <dbReference type="Proteomes" id="UP000010820"/>
    </source>
</evidence>
<dbReference type="HOGENOM" id="CLU_2370660_0_0_6"/>
<dbReference type="EMBL" id="CP003074">
    <property type="protein sequence ID" value="AGA88876.1"/>
    <property type="molecule type" value="Genomic_DNA"/>
</dbReference>
<sequence>MSNRNQSGSPVRLKPSDLRIRHQCTKCDRWHTAHAIPWGEPLALLVTGYCPHCGASYLSLRQASEEGIGGAASDLARHFLQIAPGAEQPDMTTRH</sequence>
<proteinExistence type="predicted"/>
<organism evidence="1 2">
    <name type="scientific">Stutzerimonas stutzeri RCH2</name>
    <dbReference type="NCBI Taxonomy" id="644801"/>
    <lineage>
        <taxon>Bacteria</taxon>
        <taxon>Pseudomonadati</taxon>
        <taxon>Pseudomonadota</taxon>
        <taxon>Gammaproteobacteria</taxon>
        <taxon>Pseudomonadales</taxon>
        <taxon>Pseudomonadaceae</taxon>
        <taxon>Stutzerimonas</taxon>
    </lineage>
</organism>
<dbReference type="AlphaFoldDB" id="L0GSA0"/>
<reference evidence="1 2" key="1">
    <citation type="submission" date="2011-10" db="EMBL/GenBank/DDBJ databases">
        <title>Complete sequence of plasmid 3 of Pseudomonas stutzeri RCH2.</title>
        <authorList>
            <consortium name="US DOE Joint Genome Institute"/>
            <person name="Lucas S."/>
            <person name="Han J."/>
            <person name="Lapidus A."/>
            <person name="Cheng J.-F."/>
            <person name="Goodwin L."/>
            <person name="Pitluck S."/>
            <person name="Peters L."/>
            <person name="Ovchinnikova G."/>
            <person name="Zeytun A."/>
            <person name="Lu M."/>
            <person name="Detter J.C."/>
            <person name="Han C."/>
            <person name="Tapia R."/>
            <person name="Land M."/>
            <person name="Hauser L."/>
            <person name="Kyrpides N."/>
            <person name="Ivanova N."/>
            <person name="Pagani I."/>
            <person name="Chakraborty R."/>
            <person name="Arkin A."/>
            <person name="Dehal P."/>
            <person name="Wall J."/>
            <person name="Hazen T."/>
            <person name="Woyke T."/>
        </authorList>
    </citation>
    <scope>NUCLEOTIDE SEQUENCE [LARGE SCALE GENOMIC DNA]</scope>
    <source>
        <strain evidence="1 2">RCH2</strain>
        <plasmid evidence="2">Plasmid pPSEST03</plasmid>
    </source>
</reference>
<keyword evidence="1" id="KW-0614">Plasmid</keyword>
<dbReference type="Proteomes" id="UP000010820">
    <property type="component" value="Plasmid pPSEST03"/>
</dbReference>
<protein>
    <submittedName>
        <fullName evidence="1">Uncharacterized protein</fullName>
    </submittedName>
</protein>
<gene>
    <name evidence="1" type="ORF">Psest_4413</name>
</gene>